<evidence type="ECO:0000259" key="3">
    <source>
        <dbReference type="PROSITE" id="PS51747"/>
    </source>
</evidence>
<dbReference type="InterPro" id="IPR002125">
    <property type="entry name" value="CMP_dCMP_dom"/>
</dbReference>
<proteinExistence type="predicted"/>
<reference evidence="4 5" key="1">
    <citation type="submission" date="2022-12" db="EMBL/GenBank/DDBJ databases">
        <title>Chitinophagaceae gen. sp. nov., a new member of the family Chitinophagaceae, isolated from soil in a chemical factory.</title>
        <authorList>
            <person name="Ke Z."/>
        </authorList>
    </citation>
    <scope>NUCLEOTIDE SEQUENCE [LARGE SCALE GENOMIC DNA]</scope>
    <source>
        <strain evidence="4 5">LY-5</strain>
    </source>
</reference>
<dbReference type="Proteomes" id="UP001210231">
    <property type="component" value="Unassembled WGS sequence"/>
</dbReference>
<keyword evidence="5" id="KW-1185">Reference proteome</keyword>
<evidence type="ECO:0000313" key="4">
    <source>
        <dbReference type="EMBL" id="MDA3614648.1"/>
    </source>
</evidence>
<feature type="domain" description="CMP/dCMP-type deaminase" evidence="3">
    <location>
        <begin position="4"/>
        <end position="116"/>
    </location>
</feature>
<comment type="caution">
    <text evidence="4">The sequence shown here is derived from an EMBL/GenBank/DDBJ whole genome shotgun (WGS) entry which is preliminary data.</text>
</comment>
<protein>
    <submittedName>
        <fullName evidence="4">Nucleoside deaminase</fullName>
    </submittedName>
</protein>
<accession>A0ABT4UIP8</accession>
<dbReference type="PROSITE" id="PS51747">
    <property type="entry name" value="CYT_DCMP_DEAMINASES_2"/>
    <property type="match status" value="1"/>
</dbReference>
<dbReference type="SUPFAM" id="SSF53927">
    <property type="entry name" value="Cytidine deaminase-like"/>
    <property type="match status" value="1"/>
</dbReference>
<dbReference type="CDD" id="cd01285">
    <property type="entry name" value="nucleoside_deaminase"/>
    <property type="match status" value="1"/>
</dbReference>
<dbReference type="PANTHER" id="PTHR11079">
    <property type="entry name" value="CYTOSINE DEAMINASE FAMILY MEMBER"/>
    <property type="match status" value="1"/>
</dbReference>
<dbReference type="InterPro" id="IPR016193">
    <property type="entry name" value="Cytidine_deaminase-like"/>
</dbReference>
<evidence type="ECO:0000256" key="1">
    <source>
        <dbReference type="ARBA" id="ARBA00022723"/>
    </source>
</evidence>
<name>A0ABT4UIP8_9BACT</name>
<dbReference type="Gene3D" id="3.40.140.10">
    <property type="entry name" value="Cytidine Deaminase, domain 2"/>
    <property type="match status" value="1"/>
</dbReference>
<organism evidence="4 5">
    <name type="scientific">Polluticaenibacter yanchengensis</name>
    <dbReference type="NCBI Taxonomy" id="3014562"/>
    <lineage>
        <taxon>Bacteria</taxon>
        <taxon>Pseudomonadati</taxon>
        <taxon>Bacteroidota</taxon>
        <taxon>Chitinophagia</taxon>
        <taxon>Chitinophagales</taxon>
        <taxon>Chitinophagaceae</taxon>
        <taxon>Polluticaenibacter</taxon>
    </lineage>
</organism>
<dbReference type="RefSeq" id="WP_407030974.1">
    <property type="nucleotide sequence ID" value="NZ_JAQGEF010000007.1"/>
</dbReference>
<gene>
    <name evidence="4" type="ORF">O3P16_07500</name>
</gene>
<dbReference type="PANTHER" id="PTHR11079:SF161">
    <property type="entry name" value="CMP_DCMP-TYPE DEAMINASE DOMAIN-CONTAINING PROTEIN"/>
    <property type="match status" value="1"/>
</dbReference>
<sequence length="159" mass="17984">MITEREKQFMLLAIEESAKGMSAGHGGPFGCVIVKGDEIVGRGHNLVLSTNDPTAHAEVVAIRDACSHLQTFQLDDCEIYCSCEPCPMCFGAIYWSRPAKIFYANTKQDAAAIGFDDQFIYDQLEIPMHERKIPLISIKMDEAWAVFEDWQRKNDKTQY</sequence>
<dbReference type="InterPro" id="IPR016192">
    <property type="entry name" value="APOBEC/CMP_deaminase_Zn-bd"/>
</dbReference>
<dbReference type="Pfam" id="PF00383">
    <property type="entry name" value="dCMP_cyt_deam_1"/>
    <property type="match status" value="1"/>
</dbReference>
<evidence type="ECO:0000256" key="2">
    <source>
        <dbReference type="ARBA" id="ARBA00022833"/>
    </source>
</evidence>
<dbReference type="EMBL" id="JAQGEF010000007">
    <property type="protein sequence ID" value="MDA3614648.1"/>
    <property type="molecule type" value="Genomic_DNA"/>
</dbReference>
<keyword evidence="1" id="KW-0479">Metal-binding</keyword>
<dbReference type="PROSITE" id="PS00903">
    <property type="entry name" value="CYT_DCMP_DEAMINASES_1"/>
    <property type="match status" value="1"/>
</dbReference>
<keyword evidence="2" id="KW-0862">Zinc</keyword>
<evidence type="ECO:0000313" key="5">
    <source>
        <dbReference type="Proteomes" id="UP001210231"/>
    </source>
</evidence>